<proteinExistence type="predicted"/>
<sequence>MNWLWGSTESDGSEKLPVSLSKLNRSGRNVPTDEDASVHKDEGNACFNRKDYDGAVFHYTKGLAEKPTATLFSNRSAAYCELGQFHKALADAEQAEKLDPLWAKVYSRKGKADYGLKQYKRAADDFAKGLSLSMQFAADESVKRDKEIEALTRQAANHTEAYMKLLDENAQLQRQVDDYKVMFDDWAKKQM</sequence>
<dbReference type="PANTHER" id="PTHR22904:SF523">
    <property type="entry name" value="STRESS-INDUCED-PHOSPHOPROTEIN 1"/>
    <property type="match status" value="1"/>
</dbReference>
<name>A0A024USN7_9STRA</name>
<dbReference type="OrthoDB" id="2423701at2759"/>
<dbReference type="PANTHER" id="PTHR22904">
    <property type="entry name" value="TPR REPEAT CONTAINING PROTEIN"/>
    <property type="match status" value="1"/>
</dbReference>
<reference evidence="5" key="1">
    <citation type="submission" date="2013-12" db="EMBL/GenBank/DDBJ databases">
        <title>The Genome Sequence of Aphanomyces invadans NJM9701.</title>
        <authorList>
            <consortium name="The Broad Institute Genomics Platform"/>
            <person name="Russ C."/>
            <person name="Tyler B."/>
            <person name="van West P."/>
            <person name="Dieguez-Uribeondo J."/>
            <person name="Young S.K."/>
            <person name="Zeng Q."/>
            <person name="Gargeya S."/>
            <person name="Fitzgerald M."/>
            <person name="Abouelleil A."/>
            <person name="Alvarado L."/>
            <person name="Chapman S.B."/>
            <person name="Gainer-Dewar J."/>
            <person name="Goldberg J."/>
            <person name="Griggs A."/>
            <person name="Gujja S."/>
            <person name="Hansen M."/>
            <person name="Howarth C."/>
            <person name="Imamovic A."/>
            <person name="Ireland A."/>
            <person name="Larimer J."/>
            <person name="McCowan C."/>
            <person name="Murphy C."/>
            <person name="Pearson M."/>
            <person name="Poon T.W."/>
            <person name="Priest M."/>
            <person name="Roberts A."/>
            <person name="Saif S."/>
            <person name="Shea T."/>
            <person name="Sykes S."/>
            <person name="Wortman J."/>
            <person name="Nusbaum C."/>
            <person name="Birren B."/>
        </authorList>
    </citation>
    <scope>NUCLEOTIDE SEQUENCE [LARGE SCALE GENOMIC DNA]</scope>
    <source>
        <strain evidence="5">NJM9701</strain>
    </source>
</reference>
<evidence type="ECO:0000313" key="5">
    <source>
        <dbReference type="EMBL" id="ETW09364.1"/>
    </source>
</evidence>
<accession>A0A024USN7</accession>
<dbReference type="InterPro" id="IPR019734">
    <property type="entry name" value="TPR_rpt"/>
</dbReference>
<dbReference type="SUPFAM" id="SSF48452">
    <property type="entry name" value="TPR-like"/>
    <property type="match status" value="1"/>
</dbReference>
<evidence type="ECO:0000256" key="1">
    <source>
        <dbReference type="ARBA" id="ARBA00022737"/>
    </source>
</evidence>
<feature type="compositionally biased region" description="Polar residues" evidence="4">
    <location>
        <begin position="1"/>
        <end position="10"/>
    </location>
</feature>
<dbReference type="VEuPathDB" id="FungiDB:H310_01726"/>
<keyword evidence="2" id="KW-0802">TPR repeat</keyword>
<keyword evidence="3" id="KW-0175">Coiled coil</keyword>
<dbReference type="GO" id="GO:0051879">
    <property type="term" value="F:Hsp90 protein binding"/>
    <property type="evidence" value="ECO:0007669"/>
    <property type="project" value="TreeGrafter"/>
</dbReference>
<gene>
    <name evidence="5" type="ORF">H310_01726</name>
</gene>
<evidence type="ECO:0000256" key="4">
    <source>
        <dbReference type="SAM" id="MobiDB-lite"/>
    </source>
</evidence>
<evidence type="ECO:0000256" key="3">
    <source>
        <dbReference type="SAM" id="Coils"/>
    </source>
</evidence>
<feature type="coiled-coil region" evidence="3">
    <location>
        <begin position="148"/>
        <end position="182"/>
    </location>
</feature>
<evidence type="ECO:0000256" key="2">
    <source>
        <dbReference type="ARBA" id="ARBA00022803"/>
    </source>
</evidence>
<dbReference type="Gene3D" id="1.25.40.10">
    <property type="entry name" value="Tetratricopeptide repeat domain"/>
    <property type="match status" value="1"/>
</dbReference>
<dbReference type="RefSeq" id="XP_008863169.1">
    <property type="nucleotide sequence ID" value="XM_008864947.1"/>
</dbReference>
<keyword evidence="1" id="KW-0677">Repeat</keyword>
<protein>
    <submittedName>
        <fullName evidence="5">Uncharacterized protein</fullName>
    </submittedName>
</protein>
<dbReference type="GeneID" id="20078776"/>
<dbReference type="EMBL" id="KI913953">
    <property type="protein sequence ID" value="ETW09364.1"/>
    <property type="molecule type" value="Genomic_DNA"/>
</dbReference>
<dbReference type="SMART" id="SM00028">
    <property type="entry name" value="TPR"/>
    <property type="match status" value="3"/>
</dbReference>
<dbReference type="STRING" id="157072.A0A024USN7"/>
<dbReference type="AlphaFoldDB" id="A0A024USN7"/>
<dbReference type="InterPro" id="IPR011990">
    <property type="entry name" value="TPR-like_helical_dom_sf"/>
</dbReference>
<dbReference type="eggNOG" id="KOG0548">
    <property type="taxonomic scope" value="Eukaryota"/>
</dbReference>
<feature type="region of interest" description="Disordered" evidence="4">
    <location>
        <begin position="1"/>
        <end position="39"/>
    </location>
</feature>
<organism evidence="5">
    <name type="scientific">Aphanomyces invadans</name>
    <dbReference type="NCBI Taxonomy" id="157072"/>
    <lineage>
        <taxon>Eukaryota</taxon>
        <taxon>Sar</taxon>
        <taxon>Stramenopiles</taxon>
        <taxon>Oomycota</taxon>
        <taxon>Saprolegniomycetes</taxon>
        <taxon>Saprolegniales</taxon>
        <taxon>Verrucalvaceae</taxon>
        <taxon>Aphanomyces</taxon>
    </lineage>
</organism>